<dbReference type="InterPro" id="IPR036097">
    <property type="entry name" value="HisK_dim/P_sf"/>
</dbReference>
<feature type="transmembrane region" description="Helical" evidence="10">
    <location>
        <begin position="12"/>
        <end position="32"/>
    </location>
</feature>
<keyword evidence="5" id="KW-0597">Phosphoprotein</keyword>
<evidence type="ECO:0000256" key="2">
    <source>
        <dbReference type="ARBA" id="ARBA00004651"/>
    </source>
</evidence>
<dbReference type="GO" id="GO:0000155">
    <property type="term" value="F:phosphorelay sensor kinase activity"/>
    <property type="evidence" value="ECO:0007669"/>
    <property type="project" value="InterPro"/>
</dbReference>
<dbReference type="InterPro" id="IPR003594">
    <property type="entry name" value="HATPase_dom"/>
</dbReference>
<evidence type="ECO:0000256" key="10">
    <source>
        <dbReference type="SAM" id="Phobius"/>
    </source>
</evidence>
<dbReference type="SMART" id="SM00387">
    <property type="entry name" value="HATPase_c"/>
    <property type="match status" value="1"/>
</dbReference>
<feature type="domain" description="HAMP" evidence="12">
    <location>
        <begin position="164"/>
        <end position="220"/>
    </location>
</feature>
<dbReference type="PROSITE" id="PS50109">
    <property type="entry name" value="HIS_KIN"/>
    <property type="match status" value="1"/>
</dbReference>
<dbReference type="Pfam" id="PF00672">
    <property type="entry name" value="HAMP"/>
    <property type="match status" value="1"/>
</dbReference>
<evidence type="ECO:0000256" key="6">
    <source>
        <dbReference type="ARBA" id="ARBA00022679"/>
    </source>
</evidence>
<dbReference type="PRINTS" id="PR00344">
    <property type="entry name" value="BCTRLSENSOR"/>
</dbReference>
<dbReference type="Pfam" id="PF02518">
    <property type="entry name" value="HATPase_c"/>
    <property type="match status" value="1"/>
</dbReference>
<evidence type="ECO:0000256" key="9">
    <source>
        <dbReference type="ARBA" id="ARBA00022840"/>
    </source>
</evidence>
<evidence type="ECO:0000313" key="14">
    <source>
        <dbReference type="Proteomes" id="UP000325302"/>
    </source>
</evidence>
<dbReference type="SMART" id="SM00388">
    <property type="entry name" value="HisKA"/>
    <property type="match status" value="1"/>
</dbReference>
<dbReference type="CDD" id="cd00075">
    <property type="entry name" value="HATPase"/>
    <property type="match status" value="1"/>
</dbReference>
<dbReference type="PANTHER" id="PTHR44936">
    <property type="entry name" value="SENSOR PROTEIN CREC"/>
    <property type="match status" value="1"/>
</dbReference>
<evidence type="ECO:0000259" key="12">
    <source>
        <dbReference type="PROSITE" id="PS50885"/>
    </source>
</evidence>
<keyword evidence="6" id="KW-0808">Transferase</keyword>
<dbReference type="SMART" id="SM00304">
    <property type="entry name" value="HAMP"/>
    <property type="match status" value="1"/>
</dbReference>
<keyword evidence="10" id="KW-1133">Transmembrane helix</keyword>
<evidence type="ECO:0000256" key="5">
    <source>
        <dbReference type="ARBA" id="ARBA00022553"/>
    </source>
</evidence>
<dbReference type="EC" id="2.7.13.3" evidence="3"/>
<keyword evidence="14" id="KW-1185">Reference proteome</keyword>
<dbReference type="CDD" id="cd06225">
    <property type="entry name" value="HAMP"/>
    <property type="match status" value="1"/>
</dbReference>
<dbReference type="InterPro" id="IPR050980">
    <property type="entry name" value="2C_sensor_his_kinase"/>
</dbReference>
<sequence>MKWYQHLFWKIFLSAWLLSSLLMGGLFWLLLASNANQHSRDMLDARAAHQAQLFIERYERGVRGSGIEMRHERERQDREMMRQRLAMQITHLDSGEVIQPLRGLDAVPALRSFALESDSGQSYLVELRIPPERIQMEQMMRFALSLQMLWVLLVAALMAFLVSILIVRPVNQLRRHARNLYDQQNLSSRAQGHLSQRQDEIGELAREFNRMADYVERTLTSQQRLLQDVSHELRAPMTRLQLAAGLLEQRAEANPWVDKINRECQVLTQLIDELLSWSRLEQQAQERASCSLFELLSELQEDAALTHPQHHLSIQVQPKTLNSYTSPLLLKRILSNLLNNALKHTPAGTQIQIQALPSQAGCQVTMTDTGPGVDEAQLEQLFQPFVRGAASTGEGYGLGLSIVKRAVLALGGEIRLENPQEGGLRVILYLPDLKDSIR</sequence>
<dbReference type="InterPro" id="IPR005467">
    <property type="entry name" value="His_kinase_dom"/>
</dbReference>
<gene>
    <name evidence="13" type="ORF">E1H14_09380</name>
</gene>
<feature type="domain" description="Histidine kinase" evidence="11">
    <location>
        <begin position="228"/>
        <end position="434"/>
    </location>
</feature>
<comment type="caution">
    <text evidence="13">The sequence shown here is derived from an EMBL/GenBank/DDBJ whole genome shotgun (WGS) entry which is preliminary data.</text>
</comment>
<keyword evidence="7" id="KW-0547">Nucleotide-binding</keyword>
<evidence type="ECO:0000256" key="1">
    <source>
        <dbReference type="ARBA" id="ARBA00000085"/>
    </source>
</evidence>
<dbReference type="SUPFAM" id="SSF158472">
    <property type="entry name" value="HAMP domain-like"/>
    <property type="match status" value="1"/>
</dbReference>
<keyword evidence="10" id="KW-0812">Transmembrane</keyword>
<dbReference type="Pfam" id="PF00512">
    <property type="entry name" value="HisKA"/>
    <property type="match status" value="1"/>
</dbReference>
<dbReference type="Gene3D" id="1.10.287.130">
    <property type="match status" value="1"/>
</dbReference>
<dbReference type="SUPFAM" id="SSF55874">
    <property type="entry name" value="ATPase domain of HSP90 chaperone/DNA topoisomerase II/histidine kinase"/>
    <property type="match status" value="1"/>
</dbReference>
<dbReference type="SUPFAM" id="SSF47384">
    <property type="entry name" value="Homodimeric domain of signal transducing histidine kinase"/>
    <property type="match status" value="1"/>
</dbReference>
<dbReference type="Gene3D" id="6.10.340.10">
    <property type="match status" value="1"/>
</dbReference>
<dbReference type="PANTHER" id="PTHR44936:SF10">
    <property type="entry name" value="SENSOR PROTEIN RSTB"/>
    <property type="match status" value="1"/>
</dbReference>
<comment type="catalytic activity">
    <reaction evidence="1">
        <text>ATP + protein L-histidine = ADP + protein N-phospho-L-histidine.</text>
        <dbReference type="EC" id="2.7.13.3"/>
    </reaction>
</comment>
<dbReference type="InterPro" id="IPR004358">
    <property type="entry name" value="Sig_transdc_His_kin-like_C"/>
</dbReference>
<dbReference type="PROSITE" id="PS50885">
    <property type="entry name" value="HAMP"/>
    <property type="match status" value="1"/>
</dbReference>
<dbReference type="InterPro" id="IPR036890">
    <property type="entry name" value="HATPase_C_sf"/>
</dbReference>
<feature type="transmembrane region" description="Helical" evidence="10">
    <location>
        <begin position="142"/>
        <end position="167"/>
    </location>
</feature>
<name>A0A5A9W110_9GAMM</name>
<evidence type="ECO:0000259" key="11">
    <source>
        <dbReference type="PROSITE" id="PS50109"/>
    </source>
</evidence>
<evidence type="ECO:0000313" key="13">
    <source>
        <dbReference type="EMBL" id="KAA0874470.1"/>
    </source>
</evidence>
<evidence type="ECO:0000256" key="3">
    <source>
        <dbReference type="ARBA" id="ARBA00012438"/>
    </source>
</evidence>
<keyword evidence="9" id="KW-0067">ATP-binding</keyword>
<evidence type="ECO:0000256" key="7">
    <source>
        <dbReference type="ARBA" id="ARBA00022741"/>
    </source>
</evidence>
<dbReference type="OrthoDB" id="9804645at2"/>
<keyword evidence="10" id="KW-0472">Membrane</keyword>
<dbReference type="AlphaFoldDB" id="A0A5A9W110"/>
<reference evidence="13 14" key="1">
    <citation type="submission" date="2019-03" db="EMBL/GenBank/DDBJ databases">
        <title>Nitrincola sp. nov. isolated from an Indian soda lake.</title>
        <authorList>
            <person name="Joshi A."/>
            <person name="Thite S.V."/>
            <person name="Joseph N."/>
            <person name="Dhotre D."/>
            <person name="Moorthy M."/>
            <person name="Shouche Y.S."/>
        </authorList>
    </citation>
    <scope>NUCLEOTIDE SEQUENCE [LARGE SCALE GENOMIC DNA]</scope>
    <source>
        <strain evidence="13 14">MEB193</strain>
    </source>
</reference>
<dbReference type="Proteomes" id="UP000325302">
    <property type="component" value="Unassembled WGS sequence"/>
</dbReference>
<keyword evidence="8 13" id="KW-0418">Kinase</keyword>
<dbReference type="GO" id="GO:0005886">
    <property type="term" value="C:plasma membrane"/>
    <property type="evidence" value="ECO:0007669"/>
    <property type="project" value="UniProtKB-SubCell"/>
</dbReference>
<dbReference type="CDD" id="cd00082">
    <property type="entry name" value="HisKA"/>
    <property type="match status" value="1"/>
</dbReference>
<dbReference type="GO" id="GO:0005524">
    <property type="term" value="F:ATP binding"/>
    <property type="evidence" value="ECO:0007669"/>
    <property type="project" value="UniProtKB-KW"/>
</dbReference>
<proteinExistence type="predicted"/>
<comment type="subcellular location">
    <subcellularLocation>
        <location evidence="2">Cell membrane</location>
        <topology evidence="2">Multi-pass membrane protein</topology>
    </subcellularLocation>
</comment>
<dbReference type="EMBL" id="SMRS01000006">
    <property type="protein sequence ID" value="KAA0874470.1"/>
    <property type="molecule type" value="Genomic_DNA"/>
</dbReference>
<dbReference type="RefSeq" id="WP_149391202.1">
    <property type="nucleotide sequence ID" value="NZ_SMRS01000006.1"/>
</dbReference>
<evidence type="ECO:0000256" key="8">
    <source>
        <dbReference type="ARBA" id="ARBA00022777"/>
    </source>
</evidence>
<accession>A0A5A9W110</accession>
<keyword evidence="4" id="KW-1003">Cell membrane</keyword>
<evidence type="ECO:0000256" key="4">
    <source>
        <dbReference type="ARBA" id="ARBA00022475"/>
    </source>
</evidence>
<dbReference type="InterPro" id="IPR003660">
    <property type="entry name" value="HAMP_dom"/>
</dbReference>
<organism evidence="13 14">
    <name type="scientific">Nitrincola tapanii</name>
    <dbReference type="NCBI Taxonomy" id="1708751"/>
    <lineage>
        <taxon>Bacteria</taxon>
        <taxon>Pseudomonadati</taxon>
        <taxon>Pseudomonadota</taxon>
        <taxon>Gammaproteobacteria</taxon>
        <taxon>Oceanospirillales</taxon>
        <taxon>Oceanospirillaceae</taxon>
        <taxon>Nitrincola</taxon>
    </lineage>
</organism>
<dbReference type="InterPro" id="IPR003661">
    <property type="entry name" value="HisK_dim/P_dom"/>
</dbReference>
<protein>
    <recommendedName>
        <fullName evidence="3">histidine kinase</fullName>
        <ecNumber evidence="3">2.7.13.3</ecNumber>
    </recommendedName>
</protein>
<dbReference type="Gene3D" id="3.30.565.10">
    <property type="entry name" value="Histidine kinase-like ATPase, C-terminal domain"/>
    <property type="match status" value="1"/>
</dbReference>